<proteinExistence type="predicted"/>
<protein>
    <submittedName>
        <fullName evidence="1">Uncharacterized protein</fullName>
    </submittedName>
</protein>
<reference evidence="1" key="2">
    <citation type="journal article" date="2021" name="PeerJ">
        <title>Extensive microbial diversity within the chicken gut microbiome revealed by metagenomics and culture.</title>
        <authorList>
            <person name="Gilroy R."/>
            <person name="Ravi A."/>
            <person name="Getino M."/>
            <person name="Pursley I."/>
            <person name="Horton D.L."/>
            <person name="Alikhan N.F."/>
            <person name="Baker D."/>
            <person name="Gharbi K."/>
            <person name="Hall N."/>
            <person name="Watson M."/>
            <person name="Adriaenssens E.M."/>
            <person name="Foster-Nyarko E."/>
            <person name="Jarju S."/>
            <person name="Secka A."/>
            <person name="Antonio M."/>
            <person name="Oren A."/>
            <person name="Chaudhuri R.R."/>
            <person name="La Ragione R."/>
            <person name="Hildebrand F."/>
            <person name="Pallen M.J."/>
        </authorList>
    </citation>
    <scope>NUCLEOTIDE SEQUENCE</scope>
    <source>
        <strain evidence="1">ChiBcec16-1751</strain>
    </source>
</reference>
<name>A0A9D1JS45_9FIRM</name>
<reference evidence="1" key="1">
    <citation type="submission" date="2020-10" db="EMBL/GenBank/DDBJ databases">
        <authorList>
            <person name="Gilroy R."/>
        </authorList>
    </citation>
    <scope>NUCLEOTIDE SEQUENCE</scope>
    <source>
        <strain evidence="1">ChiBcec16-1751</strain>
    </source>
</reference>
<evidence type="ECO:0000313" key="2">
    <source>
        <dbReference type="Proteomes" id="UP000886741"/>
    </source>
</evidence>
<dbReference type="EMBL" id="DVJJ01000009">
    <property type="protein sequence ID" value="HIS63805.1"/>
    <property type="molecule type" value="Genomic_DNA"/>
</dbReference>
<dbReference type="Proteomes" id="UP000886741">
    <property type="component" value="Unassembled WGS sequence"/>
</dbReference>
<gene>
    <name evidence="1" type="ORF">IAA83_00355</name>
</gene>
<evidence type="ECO:0000313" key="1">
    <source>
        <dbReference type="EMBL" id="HIS63805.1"/>
    </source>
</evidence>
<comment type="caution">
    <text evidence="1">The sequence shown here is derived from an EMBL/GenBank/DDBJ whole genome shotgun (WGS) entry which is preliminary data.</text>
</comment>
<organism evidence="1 2">
    <name type="scientific">Candidatus Avoscillospira avistercoris</name>
    <dbReference type="NCBI Taxonomy" id="2840707"/>
    <lineage>
        <taxon>Bacteria</taxon>
        <taxon>Bacillati</taxon>
        <taxon>Bacillota</taxon>
        <taxon>Clostridia</taxon>
        <taxon>Eubacteriales</taxon>
        <taxon>Oscillospiraceae</taxon>
        <taxon>Oscillospiraceae incertae sedis</taxon>
        <taxon>Candidatus Avoscillospira</taxon>
    </lineage>
</organism>
<accession>A0A9D1JS45</accession>
<sequence>MATIQTGSNTSYYSIQRFLGVNESLDGDTQLQLGEASIMENWRVTPQYHLRIRPGLKTLWKFTGPVRGLWSGDLAGRRRMLAAADGKVWQLTDGGKKEALASLTDSAVTFLPFSNKLYILNGHEYLVWDGTGTAKTVEGYIPLVVTAASPTGGGTKLENINRLTAKRRVRFSADGTALDFHLPEQQLASIDRVEQNGAAVASGQYTVDAAKGTVTFLKAPAKGVNNVEVWYTAKASLRTQVTAMRFAETYNGSTDTRVFLYGDGTNKAIYSGITEDGQPSAEYFPDLYEIAVDSGNTPVTGMMKQFSYLMIFKPDGAFSTQYSATTLEDGTVTAGFYVSPINREIGNEAPGQVRSVYNEPRTMYAGNLYDWQLTSTGRDERRAKIVSERVTQTMHSADPYQVVTFDDEREQEYYVFLNDEAGTTLVHRYQYDSGDVWYRYTGLPVLCAVRDGAAVYFGLRDGRVCSFTYAERSDDGQPIPCRWESGNMDFSADFRRKYSTMLWVSIKPDSNARLYITARTDKRSTYTVKFVPMQLATFTSMDFRHFSFITNRNPQIERVKLKVKKFAFYKLVLEINDNAATTTVLGVDIRVRYTGFVK</sequence>
<dbReference type="AlphaFoldDB" id="A0A9D1JS45"/>